<dbReference type="Gene3D" id="1.10.287.70">
    <property type="match status" value="1"/>
</dbReference>
<evidence type="ECO:0000313" key="2">
    <source>
        <dbReference type="EMBL" id="OXA40233.1"/>
    </source>
</evidence>
<dbReference type="Proteomes" id="UP000198287">
    <property type="component" value="Unassembled WGS sequence"/>
</dbReference>
<reference evidence="2 3" key="1">
    <citation type="submission" date="2015-12" db="EMBL/GenBank/DDBJ databases">
        <title>The genome of Folsomia candida.</title>
        <authorList>
            <person name="Faddeeva A."/>
            <person name="Derks M.F."/>
            <person name="Anvar Y."/>
            <person name="Smit S."/>
            <person name="Van Straalen N."/>
            <person name="Roelofs D."/>
        </authorList>
    </citation>
    <scope>NUCLEOTIDE SEQUENCE [LARGE SCALE GENOMIC DNA]</scope>
    <source>
        <strain evidence="2 3">VU population</strain>
        <tissue evidence="2">Whole body</tissue>
    </source>
</reference>
<protein>
    <submittedName>
        <fullName evidence="2">Uncharacterized protein</fullName>
    </submittedName>
</protein>
<feature type="transmembrane region" description="Helical" evidence="1">
    <location>
        <begin position="350"/>
        <end position="375"/>
    </location>
</feature>
<evidence type="ECO:0000256" key="1">
    <source>
        <dbReference type="SAM" id="Phobius"/>
    </source>
</evidence>
<comment type="caution">
    <text evidence="2">The sequence shown here is derived from an EMBL/GenBank/DDBJ whole genome shotgun (WGS) entry which is preliminary data.</text>
</comment>
<keyword evidence="1" id="KW-0812">Transmembrane</keyword>
<feature type="transmembrane region" description="Helical" evidence="1">
    <location>
        <begin position="6"/>
        <end position="23"/>
    </location>
</feature>
<gene>
    <name evidence="2" type="ORF">Fcan01_25007</name>
</gene>
<feature type="transmembrane region" description="Helical" evidence="1">
    <location>
        <begin position="163"/>
        <end position="191"/>
    </location>
</feature>
<feature type="transmembrane region" description="Helical" evidence="1">
    <location>
        <begin position="244"/>
        <end position="264"/>
    </location>
</feature>
<sequence length="520" mass="60149">MKISQNFINYYALILILFGLNLTHQLKFSEFLSNSTTTFQEKHRCLIVFTSIFQRTNNRSHADVDSFLKSMTSLILDFYEQPDKRARGRNPRTKTYMTLKVIMSHLNLSYSACPQGRSAQHVDIHPMVDTIQKQLGRRRSSELFWSGEIVQVKFMSVRKVNRFLTFALLIGPLGLPVCLATIGLIVVHILILQATYKLELKLDRDFGVATNSAKTRRLAISSVVIRPIFDQCEERHETLPSTKFYFRLILCTWLFYCLIITDTYRSELISYLMRPQIGISWLKKFSLLRPDQHFLRFGFRPGQTTSVNEFVQAEIESCRETEPKRAQFLEQILQGISQTSKLMKEKKLDVLKTFSVGGFIAFGDSFLLLSCIRVFERIVGGRFYEVSTDSVENRLYWAVSPGPWHTGVIGTMRRLRDGGILNYFAAQQDVVDYSLVGDDLIRNFFSKKEGDETKRDQRDIMQELAASGVQVLKVKHIYALLLLLVMGWVVSFGAFCKEFFFQRKDDFTQFSLHAQLETQY</sequence>
<keyword evidence="1" id="KW-0472">Membrane</keyword>
<feature type="transmembrane region" description="Helical" evidence="1">
    <location>
        <begin position="477"/>
        <end position="496"/>
    </location>
</feature>
<keyword evidence="1" id="KW-1133">Transmembrane helix</keyword>
<name>A0A226D4X5_FOLCA</name>
<dbReference type="AlphaFoldDB" id="A0A226D4X5"/>
<dbReference type="EMBL" id="LNIX01000034">
    <property type="protein sequence ID" value="OXA40233.1"/>
    <property type="molecule type" value="Genomic_DNA"/>
</dbReference>
<proteinExistence type="predicted"/>
<accession>A0A226D4X5</accession>
<evidence type="ECO:0000313" key="3">
    <source>
        <dbReference type="Proteomes" id="UP000198287"/>
    </source>
</evidence>
<keyword evidence="3" id="KW-1185">Reference proteome</keyword>
<organism evidence="2 3">
    <name type="scientific">Folsomia candida</name>
    <name type="common">Springtail</name>
    <dbReference type="NCBI Taxonomy" id="158441"/>
    <lineage>
        <taxon>Eukaryota</taxon>
        <taxon>Metazoa</taxon>
        <taxon>Ecdysozoa</taxon>
        <taxon>Arthropoda</taxon>
        <taxon>Hexapoda</taxon>
        <taxon>Collembola</taxon>
        <taxon>Entomobryomorpha</taxon>
        <taxon>Isotomoidea</taxon>
        <taxon>Isotomidae</taxon>
        <taxon>Proisotominae</taxon>
        <taxon>Folsomia</taxon>
    </lineage>
</organism>